<dbReference type="InterPro" id="IPR056546">
    <property type="entry name" value="MreB_MamK-like"/>
</dbReference>
<protein>
    <recommendedName>
        <fullName evidence="6">Cell shape-determining protein MreB</fullName>
    </recommendedName>
</protein>
<reference evidence="7" key="2">
    <citation type="journal article" date="2021" name="Microbiome">
        <title>Successional dynamics and alternative stable states in a saline activated sludge microbial community over 9 years.</title>
        <authorList>
            <person name="Wang Y."/>
            <person name="Ye J."/>
            <person name="Ju F."/>
            <person name="Liu L."/>
            <person name="Boyd J.A."/>
            <person name="Deng Y."/>
            <person name="Parks D.H."/>
            <person name="Jiang X."/>
            <person name="Yin X."/>
            <person name="Woodcroft B.J."/>
            <person name="Tyson G.W."/>
            <person name="Hugenholtz P."/>
            <person name="Polz M.F."/>
            <person name="Zhang T."/>
        </authorList>
    </citation>
    <scope>NUCLEOTIDE SEQUENCE</scope>
    <source>
        <strain evidence="7">HKST-UBA10</strain>
    </source>
</reference>
<comment type="subunit">
    <text evidence="6">Forms polymers.</text>
</comment>
<dbReference type="GO" id="GO:0005737">
    <property type="term" value="C:cytoplasm"/>
    <property type="evidence" value="ECO:0007669"/>
    <property type="project" value="UniProtKB-SubCell"/>
</dbReference>
<dbReference type="Proteomes" id="UP000782843">
    <property type="component" value="Unassembled WGS sequence"/>
</dbReference>
<dbReference type="GO" id="GO:0005524">
    <property type="term" value="F:ATP binding"/>
    <property type="evidence" value="ECO:0007669"/>
    <property type="project" value="UniProtKB-KW"/>
</dbReference>
<evidence type="ECO:0000256" key="1">
    <source>
        <dbReference type="ARBA" id="ARBA00022490"/>
    </source>
</evidence>
<name>A0A955RI94_9BACT</name>
<feature type="binding site" evidence="6">
    <location>
        <begin position="158"/>
        <end position="160"/>
    </location>
    <ligand>
        <name>ATP</name>
        <dbReference type="ChEBI" id="CHEBI:30616"/>
    </ligand>
</feature>
<dbReference type="Pfam" id="PF06723">
    <property type="entry name" value="MreB_Mbl"/>
    <property type="match status" value="1"/>
</dbReference>
<organism evidence="7 8">
    <name type="scientific">Candidatus Dojkabacteria bacterium</name>
    <dbReference type="NCBI Taxonomy" id="2099670"/>
    <lineage>
        <taxon>Bacteria</taxon>
        <taxon>Candidatus Dojkabacteria</taxon>
    </lineage>
</organism>
<comment type="subcellular location">
    <subcellularLocation>
        <location evidence="6">Cytoplasm</location>
    </subcellularLocation>
    <text evidence="6">Membrane-associated.</text>
</comment>
<dbReference type="NCBIfam" id="NF010539">
    <property type="entry name" value="PRK13927.1"/>
    <property type="match status" value="1"/>
</dbReference>
<dbReference type="HAMAP" id="MF_02207">
    <property type="entry name" value="MreB"/>
    <property type="match status" value="1"/>
</dbReference>
<dbReference type="GO" id="GO:0008360">
    <property type="term" value="P:regulation of cell shape"/>
    <property type="evidence" value="ECO:0007669"/>
    <property type="project" value="UniProtKB-UniRule"/>
</dbReference>
<evidence type="ECO:0000256" key="5">
    <source>
        <dbReference type="ARBA" id="ARBA00023458"/>
    </source>
</evidence>
<dbReference type="PANTHER" id="PTHR42749:SF1">
    <property type="entry name" value="CELL SHAPE-DETERMINING PROTEIN MREB"/>
    <property type="match status" value="1"/>
</dbReference>
<keyword evidence="1 6" id="KW-0963">Cytoplasm</keyword>
<keyword evidence="2 6" id="KW-0547">Nucleotide-binding</keyword>
<comment type="function">
    <text evidence="6">Forms membrane-associated dynamic filaments that are essential for cell shape determination. Acts by regulating cell wall synthesis and cell elongation, and thus cell shape. A feedback loop between cell geometry and MreB localization may maintain elongated cell shape by targeting cell wall growth to regions of negative cell wall curvature.</text>
</comment>
<dbReference type="InterPro" id="IPR043129">
    <property type="entry name" value="ATPase_NBD"/>
</dbReference>
<dbReference type="InterPro" id="IPR004753">
    <property type="entry name" value="MreB"/>
</dbReference>
<evidence type="ECO:0000313" key="8">
    <source>
        <dbReference type="Proteomes" id="UP000782843"/>
    </source>
</evidence>
<comment type="similarity">
    <text evidence="5 6">Belongs to the FtsA/MreB family.</text>
</comment>
<evidence type="ECO:0000313" key="7">
    <source>
        <dbReference type="EMBL" id="MCA9382334.1"/>
    </source>
</evidence>
<dbReference type="AlphaFoldDB" id="A0A955RI94"/>
<dbReference type="NCBIfam" id="TIGR00904">
    <property type="entry name" value="mreB"/>
    <property type="match status" value="1"/>
</dbReference>
<proteinExistence type="inferred from homology"/>
<dbReference type="CDD" id="cd10225">
    <property type="entry name" value="ASKHA_NBD_MreB-like"/>
    <property type="match status" value="1"/>
</dbReference>
<evidence type="ECO:0000256" key="2">
    <source>
        <dbReference type="ARBA" id="ARBA00022741"/>
    </source>
</evidence>
<dbReference type="Gene3D" id="3.30.420.40">
    <property type="match status" value="3"/>
</dbReference>
<accession>A0A955RI94</accession>
<gene>
    <name evidence="6" type="primary">mreB</name>
    <name evidence="7" type="ORF">KC660_02920</name>
</gene>
<keyword evidence="4 6" id="KW-0133">Cell shape</keyword>
<dbReference type="PANTHER" id="PTHR42749">
    <property type="entry name" value="CELL SHAPE-DETERMINING PROTEIN MREB"/>
    <property type="match status" value="1"/>
</dbReference>
<reference evidence="7" key="1">
    <citation type="submission" date="2020-04" db="EMBL/GenBank/DDBJ databases">
        <authorList>
            <person name="Zhang T."/>
        </authorList>
    </citation>
    <scope>NUCLEOTIDE SEQUENCE</scope>
    <source>
        <strain evidence="7">HKST-UBA10</strain>
    </source>
</reference>
<comment type="caution">
    <text evidence="7">The sequence shown here is derived from an EMBL/GenBank/DDBJ whole genome shotgun (WGS) entry which is preliminary data.</text>
</comment>
<evidence type="ECO:0000256" key="4">
    <source>
        <dbReference type="ARBA" id="ARBA00022960"/>
    </source>
</evidence>
<comment type="caution">
    <text evidence="6">Lacks conserved residue(s) required for the propagation of feature annotation.</text>
</comment>
<evidence type="ECO:0000256" key="3">
    <source>
        <dbReference type="ARBA" id="ARBA00022840"/>
    </source>
</evidence>
<dbReference type="GO" id="GO:0000902">
    <property type="term" value="P:cell morphogenesis"/>
    <property type="evidence" value="ECO:0007669"/>
    <property type="project" value="InterPro"/>
</dbReference>
<dbReference type="PRINTS" id="PR01652">
    <property type="entry name" value="SHAPEPROTEIN"/>
</dbReference>
<keyword evidence="3 6" id="KW-0067">ATP-binding</keyword>
<sequence>MLFSKKSLGIDLGTSYTRIYLPKEGLVVNEPTVVAVSIEDRKVVAVGNDAKDMIGKVPDNIVAKRPLKSGVIASYKMTQSLLEHFIKKSLGRSRFVRPDVMISVPAGITTVEERAVIEAAVSAGAGKVHLIPEPLAAAIGAGLPINTSSGNMIVNLGGGTTEVAVISMNGIVTFNSARVGGDDINTSIANWLRRNHNLLIGEQMAEQAKITIGTAMETEQFTEMEISGRDISEGMPRSLTINSNELVGAIRPVVDQMISAIKKVLEKTPPELSSDVIDRGMVLTGGTANLRLIDDLLTKATGVAAVTVDDPMFCVAKGTSEAIKHIDLIKRSLR</sequence>
<dbReference type="SUPFAM" id="SSF53067">
    <property type="entry name" value="Actin-like ATPase domain"/>
    <property type="match status" value="2"/>
</dbReference>
<dbReference type="EMBL" id="JAGQLG010000110">
    <property type="protein sequence ID" value="MCA9382334.1"/>
    <property type="molecule type" value="Genomic_DNA"/>
</dbReference>
<evidence type="ECO:0000256" key="6">
    <source>
        <dbReference type="HAMAP-Rule" id="MF_02207"/>
    </source>
</evidence>